<dbReference type="Pfam" id="PF13361">
    <property type="entry name" value="UvrD_C"/>
    <property type="match status" value="1"/>
</dbReference>
<dbReference type="GO" id="GO:0005524">
    <property type="term" value="F:ATP binding"/>
    <property type="evidence" value="ECO:0007669"/>
    <property type="project" value="UniProtKB-KW"/>
</dbReference>
<evidence type="ECO:0000256" key="3">
    <source>
        <dbReference type="ARBA" id="ARBA00022806"/>
    </source>
</evidence>
<evidence type="ECO:0000256" key="1">
    <source>
        <dbReference type="ARBA" id="ARBA00022741"/>
    </source>
</evidence>
<feature type="region of interest" description="Disordered" evidence="5">
    <location>
        <begin position="78"/>
        <end position="101"/>
    </location>
</feature>
<gene>
    <name evidence="7" type="ORF">DBRI1063_LOCUS18033</name>
</gene>
<dbReference type="GO" id="GO:0005829">
    <property type="term" value="C:cytosol"/>
    <property type="evidence" value="ECO:0007669"/>
    <property type="project" value="TreeGrafter"/>
</dbReference>
<feature type="compositionally biased region" description="Basic and acidic residues" evidence="5">
    <location>
        <begin position="78"/>
        <end position="87"/>
    </location>
</feature>
<dbReference type="AlphaFoldDB" id="A0A7S1ZMZ2"/>
<dbReference type="InterPro" id="IPR000212">
    <property type="entry name" value="DNA_helicase_UvrD/REP"/>
</dbReference>
<keyword evidence="2" id="KW-0378">Hydrolase</keyword>
<keyword evidence="1" id="KW-0547">Nucleotide-binding</keyword>
<dbReference type="GO" id="GO:0003677">
    <property type="term" value="F:DNA binding"/>
    <property type="evidence" value="ECO:0007669"/>
    <property type="project" value="InterPro"/>
</dbReference>
<evidence type="ECO:0000256" key="2">
    <source>
        <dbReference type="ARBA" id="ARBA00022801"/>
    </source>
</evidence>
<feature type="compositionally biased region" description="Polar residues" evidence="5">
    <location>
        <begin position="88"/>
        <end position="101"/>
    </location>
</feature>
<dbReference type="InterPro" id="IPR014017">
    <property type="entry name" value="DNA_helicase_UvrD-like_C"/>
</dbReference>
<feature type="compositionally biased region" description="Low complexity" evidence="5">
    <location>
        <begin position="462"/>
        <end position="476"/>
    </location>
</feature>
<feature type="region of interest" description="Disordered" evidence="5">
    <location>
        <begin position="460"/>
        <end position="487"/>
    </location>
</feature>
<evidence type="ECO:0000256" key="4">
    <source>
        <dbReference type="ARBA" id="ARBA00022840"/>
    </source>
</evidence>
<dbReference type="GO" id="GO:0016787">
    <property type="term" value="F:hydrolase activity"/>
    <property type="evidence" value="ECO:0007669"/>
    <property type="project" value="UniProtKB-KW"/>
</dbReference>
<dbReference type="GO" id="GO:0043138">
    <property type="term" value="F:3'-5' DNA helicase activity"/>
    <property type="evidence" value="ECO:0007669"/>
    <property type="project" value="TreeGrafter"/>
</dbReference>
<proteinExistence type="predicted"/>
<organism evidence="7">
    <name type="scientific">Ditylum brightwellii</name>
    <dbReference type="NCBI Taxonomy" id="49249"/>
    <lineage>
        <taxon>Eukaryota</taxon>
        <taxon>Sar</taxon>
        <taxon>Stramenopiles</taxon>
        <taxon>Ochrophyta</taxon>
        <taxon>Bacillariophyta</taxon>
        <taxon>Mediophyceae</taxon>
        <taxon>Lithodesmiophycidae</taxon>
        <taxon>Lithodesmiales</taxon>
        <taxon>Lithodesmiaceae</taxon>
        <taxon>Ditylum</taxon>
    </lineage>
</organism>
<dbReference type="PANTHER" id="PTHR11070">
    <property type="entry name" value="UVRD / RECB / PCRA DNA HELICASE FAMILY MEMBER"/>
    <property type="match status" value="1"/>
</dbReference>
<dbReference type="GO" id="GO:0033202">
    <property type="term" value="C:DNA helicase complex"/>
    <property type="evidence" value="ECO:0007669"/>
    <property type="project" value="TreeGrafter"/>
</dbReference>
<keyword evidence="3" id="KW-0347">Helicase</keyword>
<dbReference type="GO" id="GO:0000725">
    <property type="term" value="P:recombinational repair"/>
    <property type="evidence" value="ECO:0007669"/>
    <property type="project" value="TreeGrafter"/>
</dbReference>
<sequence>MMDAANALLSCGGDGGTGSGKSVAQRNVKAFQLSPAGIKSASKIIPTLDTTTASADIGSIQHLLGEKLLSSLEKNMEEKYKRNHSDSQQRANNHTSRSSSNANGNSIIFIQGLWDAREEAKYIATSIRRQFKERLSLYATATAQISAKNNNGNGQEETSFFDPTDVAIMVRSTTLQMTLFEEALTGIGIPYQIVNGYSDSTTSTDYNMRNQLSSKPLHGRKNVATLAMKPIKLMTMHRAKGDEFDEVYLAGWNEKTFPHPASVSTNRLNEERRLAYVALTRARQRVVITYSFVRRVLFRGDPNGSVAHRLKKRYVTEQVEPSRFLYELMPAGRSGSPSSFVTASSATTDKTVWSRKTGFKEIIAGTNLPPHFAKSYKTPLGYKEENVYKSVSATITSSSHPYKDAEEVYESHFLKSSHSNGSGSNIHQIRPPLIELDNDGHCHQGDTLISSFNTKNDAGPISTTDQCQSSSQTISSKPLNHHQKQKQQHLKMIESALQDIIVHRVSGCCTIYKKKFRDVLKTIFYIERGTALVLSNTKEIGAYQMTKKAEVDALLKVPIDSLSKRPLSQCTAMQLGHYLAYLILKSS</sequence>
<dbReference type="SUPFAM" id="SSF52540">
    <property type="entry name" value="P-loop containing nucleoside triphosphate hydrolases"/>
    <property type="match status" value="1"/>
</dbReference>
<dbReference type="InterPro" id="IPR027417">
    <property type="entry name" value="P-loop_NTPase"/>
</dbReference>
<dbReference type="EMBL" id="HBGN01027907">
    <property type="protein sequence ID" value="CAD9343820.1"/>
    <property type="molecule type" value="Transcribed_RNA"/>
</dbReference>
<dbReference type="PANTHER" id="PTHR11070:SF2">
    <property type="entry name" value="ATP-DEPENDENT DNA HELICASE SRS2"/>
    <property type="match status" value="1"/>
</dbReference>
<keyword evidence="4" id="KW-0067">ATP-binding</keyword>
<evidence type="ECO:0000313" key="7">
    <source>
        <dbReference type="EMBL" id="CAD9343820.1"/>
    </source>
</evidence>
<name>A0A7S1ZMZ2_9STRA</name>
<evidence type="ECO:0000259" key="6">
    <source>
        <dbReference type="Pfam" id="PF13361"/>
    </source>
</evidence>
<feature type="domain" description="UvrD-like helicase C-terminal" evidence="6">
    <location>
        <begin position="191"/>
        <end position="291"/>
    </location>
</feature>
<dbReference type="Gene3D" id="3.40.50.300">
    <property type="entry name" value="P-loop containing nucleotide triphosphate hydrolases"/>
    <property type="match status" value="1"/>
</dbReference>
<reference evidence="7" key="1">
    <citation type="submission" date="2021-01" db="EMBL/GenBank/DDBJ databases">
        <authorList>
            <person name="Corre E."/>
            <person name="Pelletier E."/>
            <person name="Niang G."/>
            <person name="Scheremetjew M."/>
            <person name="Finn R."/>
            <person name="Kale V."/>
            <person name="Holt S."/>
            <person name="Cochrane G."/>
            <person name="Meng A."/>
            <person name="Brown T."/>
            <person name="Cohen L."/>
        </authorList>
    </citation>
    <scope>NUCLEOTIDE SEQUENCE</scope>
    <source>
        <strain evidence="7">Pop2</strain>
    </source>
</reference>
<accession>A0A7S1ZMZ2</accession>
<protein>
    <recommendedName>
        <fullName evidence="6">UvrD-like helicase C-terminal domain-containing protein</fullName>
    </recommendedName>
</protein>
<evidence type="ECO:0000256" key="5">
    <source>
        <dbReference type="SAM" id="MobiDB-lite"/>
    </source>
</evidence>